<evidence type="ECO:0000256" key="3">
    <source>
        <dbReference type="ARBA" id="ARBA00023237"/>
    </source>
</evidence>
<dbReference type="PRINTS" id="PR01021">
    <property type="entry name" value="OMPADOMAIN"/>
</dbReference>
<feature type="signal peptide" evidence="5">
    <location>
        <begin position="1"/>
        <end position="27"/>
    </location>
</feature>
<evidence type="ECO:0000313" key="8">
    <source>
        <dbReference type="Proteomes" id="UP000298616"/>
    </source>
</evidence>
<dbReference type="KEGG" id="fpf:DCC35_02765"/>
<name>A0A4D7JF40_9BACT</name>
<dbReference type="InterPro" id="IPR006665">
    <property type="entry name" value="OmpA-like"/>
</dbReference>
<evidence type="ECO:0000256" key="4">
    <source>
        <dbReference type="PROSITE-ProRule" id="PRU00473"/>
    </source>
</evidence>
<evidence type="ECO:0000256" key="1">
    <source>
        <dbReference type="ARBA" id="ARBA00004442"/>
    </source>
</evidence>
<dbReference type="InterPro" id="IPR006664">
    <property type="entry name" value="OMP_bac"/>
</dbReference>
<evidence type="ECO:0000256" key="2">
    <source>
        <dbReference type="ARBA" id="ARBA00023136"/>
    </source>
</evidence>
<proteinExistence type="predicted"/>
<dbReference type="Proteomes" id="UP000298616">
    <property type="component" value="Chromosome"/>
</dbReference>
<feature type="chain" id="PRO_5021001863" description="OmpA-like domain-containing protein" evidence="5">
    <location>
        <begin position="28"/>
        <end position="239"/>
    </location>
</feature>
<evidence type="ECO:0000259" key="6">
    <source>
        <dbReference type="PROSITE" id="PS51123"/>
    </source>
</evidence>
<feature type="domain" description="OmpA-like" evidence="6">
    <location>
        <begin position="122"/>
        <end position="239"/>
    </location>
</feature>
<comment type="subcellular location">
    <subcellularLocation>
        <location evidence="1">Cell outer membrane</location>
    </subcellularLocation>
</comment>
<dbReference type="CDD" id="cd07185">
    <property type="entry name" value="OmpA_C-like"/>
    <property type="match status" value="1"/>
</dbReference>
<evidence type="ECO:0000313" key="7">
    <source>
        <dbReference type="EMBL" id="QCK13753.1"/>
    </source>
</evidence>
<dbReference type="Gene3D" id="3.30.1330.60">
    <property type="entry name" value="OmpA-like domain"/>
    <property type="match status" value="1"/>
</dbReference>
<protein>
    <recommendedName>
        <fullName evidence="6">OmpA-like domain-containing protein</fullName>
    </recommendedName>
</protein>
<dbReference type="OrthoDB" id="1490539at2"/>
<dbReference type="Pfam" id="PF00691">
    <property type="entry name" value="OmpA"/>
    <property type="match status" value="1"/>
</dbReference>
<gene>
    <name evidence="7" type="ORF">DCC35_02765</name>
</gene>
<keyword evidence="8" id="KW-1185">Reference proteome</keyword>
<dbReference type="PANTHER" id="PTHR30329:SF21">
    <property type="entry name" value="LIPOPROTEIN YIAD-RELATED"/>
    <property type="match status" value="1"/>
</dbReference>
<dbReference type="GO" id="GO:0009279">
    <property type="term" value="C:cell outer membrane"/>
    <property type="evidence" value="ECO:0007669"/>
    <property type="project" value="UniProtKB-SubCell"/>
</dbReference>
<reference evidence="7 8" key="1">
    <citation type="submission" date="2018-04" db="EMBL/GenBank/DDBJ databases">
        <title>Complete genome uncultured novel isolate.</title>
        <authorList>
            <person name="Merlino G."/>
        </authorList>
    </citation>
    <scope>NUCLEOTIDE SEQUENCE [LARGE SCALE GENOMIC DNA]</scope>
    <source>
        <strain evidence="8">R1DC9</strain>
    </source>
</reference>
<keyword evidence="2 4" id="KW-0472">Membrane</keyword>
<evidence type="ECO:0000256" key="5">
    <source>
        <dbReference type="SAM" id="SignalP"/>
    </source>
</evidence>
<keyword evidence="3" id="KW-0998">Cell outer membrane</keyword>
<dbReference type="PANTHER" id="PTHR30329">
    <property type="entry name" value="STATOR ELEMENT OF FLAGELLAR MOTOR COMPLEX"/>
    <property type="match status" value="1"/>
</dbReference>
<sequence length="239" mass="27331">MVKKPMNFFIKAGIICLVFLTSFQGFSQSEAKSTLIRFEGLVLDYNTQEPISCKVFYEKLPYADDMGLFSAGDNGYFSFSLLEGNTYRIKISSDTYFPSIFELKIDEGGKALRKDTFYLKSSKKGELLRMEKLLFQRGRANILPESYPELQVLLQMMNSYPEMIIQLEGHTDTRGVASKNLELSRKRVEAVKSYLVDNGIKKNRIKTKAFGGTNPISTENTEEAHQLNRRVEVRILEND</sequence>
<keyword evidence="5" id="KW-0732">Signal</keyword>
<dbReference type="AlphaFoldDB" id="A0A4D7JF40"/>
<dbReference type="EMBL" id="CP028923">
    <property type="protein sequence ID" value="QCK13753.1"/>
    <property type="molecule type" value="Genomic_DNA"/>
</dbReference>
<dbReference type="SUPFAM" id="SSF103088">
    <property type="entry name" value="OmpA-like"/>
    <property type="match status" value="1"/>
</dbReference>
<organism evidence="7 8">
    <name type="scientific">Mangrovivirga cuniculi</name>
    <dbReference type="NCBI Taxonomy" id="2715131"/>
    <lineage>
        <taxon>Bacteria</taxon>
        <taxon>Pseudomonadati</taxon>
        <taxon>Bacteroidota</taxon>
        <taxon>Cytophagia</taxon>
        <taxon>Cytophagales</taxon>
        <taxon>Mangrovivirgaceae</taxon>
        <taxon>Mangrovivirga</taxon>
    </lineage>
</organism>
<accession>A0A4D7JF40</accession>
<dbReference type="PROSITE" id="PS51123">
    <property type="entry name" value="OMPA_2"/>
    <property type="match status" value="1"/>
</dbReference>
<dbReference type="InterPro" id="IPR050330">
    <property type="entry name" value="Bact_OuterMem_StrucFunc"/>
</dbReference>
<dbReference type="InterPro" id="IPR036737">
    <property type="entry name" value="OmpA-like_sf"/>
</dbReference>